<keyword evidence="19" id="KW-1185">Reference proteome</keyword>
<evidence type="ECO:0000256" key="4">
    <source>
        <dbReference type="ARBA" id="ARBA00012288"/>
    </source>
</evidence>
<dbReference type="EC" id="4.1.1.37" evidence="4 14"/>
<evidence type="ECO:0000256" key="7">
    <source>
        <dbReference type="ARBA" id="ARBA00022793"/>
    </source>
</evidence>
<dbReference type="NCBIfam" id="TIGR01464">
    <property type="entry name" value="hemE"/>
    <property type="match status" value="1"/>
</dbReference>
<keyword evidence="8" id="KW-0350">Heme biosynthesis</keyword>
<dbReference type="GO" id="GO:0006783">
    <property type="term" value="P:heme biosynthetic process"/>
    <property type="evidence" value="ECO:0007669"/>
    <property type="project" value="UniProtKB-KW"/>
</dbReference>
<evidence type="ECO:0000259" key="17">
    <source>
        <dbReference type="PROSITE" id="PS00907"/>
    </source>
</evidence>
<reference evidence="18" key="1">
    <citation type="journal article" date="2021" name="IMA Fungus">
        <title>Genomic characterization of three marine fungi, including Emericellopsis atlantica sp. nov. with signatures of a generalist lifestyle and marine biomass degradation.</title>
        <authorList>
            <person name="Hagestad O.C."/>
            <person name="Hou L."/>
            <person name="Andersen J.H."/>
            <person name="Hansen E.H."/>
            <person name="Altermark B."/>
            <person name="Li C."/>
            <person name="Kuhnert E."/>
            <person name="Cox R.J."/>
            <person name="Crous P.W."/>
            <person name="Spatafora J.W."/>
            <person name="Lail K."/>
            <person name="Amirebrahimi M."/>
            <person name="Lipzen A."/>
            <person name="Pangilinan J."/>
            <person name="Andreopoulos W."/>
            <person name="Hayes R.D."/>
            <person name="Ng V."/>
            <person name="Grigoriev I.V."/>
            <person name="Jackson S.A."/>
            <person name="Sutton T.D.S."/>
            <person name="Dobson A.D.W."/>
            <person name="Rama T."/>
        </authorList>
    </citation>
    <scope>NUCLEOTIDE SEQUENCE</scope>
    <source>
        <strain evidence="18">TS7</strain>
    </source>
</reference>
<evidence type="ECO:0000256" key="9">
    <source>
        <dbReference type="ARBA" id="ARBA00023239"/>
    </source>
</evidence>
<comment type="subcellular location">
    <subcellularLocation>
        <location evidence="1">Cytoplasm</location>
    </subcellularLocation>
</comment>
<dbReference type="CDD" id="cd00717">
    <property type="entry name" value="URO-D"/>
    <property type="match status" value="1"/>
</dbReference>
<feature type="domain" description="Uroporphyrinogen decarboxylase (URO-D)" evidence="17">
    <location>
        <begin position="151"/>
        <end position="167"/>
    </location>
</feature>
<gene>
    <name evidence="18" type="ORF">F5Z01DRAFT_623597</name>
</gene>
<keyword evidence="9 14" id="KW-0456">Lyase</keyword>
<dbReference type="PROSITE" id="PS00906">
    <property type="entry name" value="UROD_1"/>
    <property type="match status" value="1"/>
</dbReference>
<evidence type="ECO:0000256" key="14">
    <source>
        <dbReference type="RuleBase" id="RU000554"/>
    </source>
</evidence>
<dbReference type="RefSeq" id="XP_046117448.1">
    <property type="nucleotide sequence ID" value="XM_046261329.1"/>
</dbReference>
<evidence type="ECO:0000256" key="3">
    <source>
        <dbReference type="ARBA" id="ARBA00009935"/>
    </source>
</evidence>
<proteinExistence type="inferred from homology"/>
<dbReference type="InterPro" id="IPR038071">
    <property type="entry name" value="UROD/MetE-like_sf"/>
</dbReference>
<comment type="catalytic activity">
    <reaction evidence="12">
        <text>uroporphyrinogen I + 4 H(+) = coproporphyrinogen I + 4 CO2</text>
        <dbReference type="Rhea" id="RHEA:31239"/>
        <dbReference type="ChEBI" id="CHEBI:15378"/>
        <dbReference type="ChEBI" id="CHEBI:16526"/>
        <dbReference type="ChEBI" id="CHEBI:62626"/>
        <dbReference type="ChEBI" id="CHEBI:62631"/>
    </reaction>
</comment>
<dbReference type="GO" id="GO:0004853">
    <property type="term" value="F:uroporphyrinogen decarboxylase activity"/>
    <property type="evidence" value="ECO:0007669"/>
    <property type="project" value="UniProtKB-EC"/>
</dbReference>
<keyword evidence="10 14" id="KW-0627">Porphyrin biosynthesis</keyword>
<dbReference type="SUPFAM" id="SSF51726">
    <property type="entry name" value="UROD/MetE-like"/>
    <property type="match status" value="1"/>
</dbReference>
<evidence type="ECO:0000256" key="10">
    <source>
        <dbReference type="ARBA" id="ARBA00023244"/>
    </source>
</evidence>
<dbReference type="GO" id="GO:0005829">
    <property type="term" value="C:cytosol"/>
    <property type="evidence" value="ECO:0007669"/>
    <property type="project" value="TreeGrafter"/>
</dbReference>
<evidence type="ECO:0000256" key="11">
    <source>
        <dbReference type="ARBA" id="ARBA00048033"/>
    </source>
</evidence>
<evidence type="ECO:0000256" key="13">
    <source>
        <dbReference type="ARBA" id="ARBA00058098"/>
    </source>
</evidence>
<evidence type="ECO:0000256" key="2">
    <source>
        <dbReference type="ARBA" id="ARBA00004804"/>
    </source>
</evidence>
<dbReference type="Gene3D" id="3.20.20.210">
    <property type="match status" value="1"/>
</dbReference>
<comment type="function">
    <text evidence="13">Catalyzes the sequential decarboxylation of four acetate groups of uroporphyrinogen-III (octacarboxyporphyrin) to yield coproporphyrinogen-III (tetracarboxyporphyrin) with the formation of intermediate hepta-, hexa- and penta-carboxylate porphyrinogens in the heme biosynthesis pathway. Acts on a number of porphyrinogens, but only coproporphyrinogen III can ultimately be converted to heme.</text>
</comment>
<keyword evidence="6" id="KW-0963">Cytoplasm</keyword>
<feature type="domain" description="Uroporphyrinogen decarboxylase (URO-D)" evidence="16">
    <location>
        <begin position="26"/>
        <end position="35"/>
    </location>
</feature>
<name>A0A9P7ZJZ8_9HYPO</name>
<comment type="catalytic activity">
    <reaction evidence="11 14">
        <text>uroporphyrinogen III + 4 H(+) = coproporphyrinogen III + 4 CO2</text>
        <dbReference type="Rhea" id="RHEA:19865"/>
        <dbReference type="ChEBI" id="CHEBI:15378"/>
        <dbReference type="ChEBI" id="CHEBI:16526"/>
        <dbReference type="ChEBI" id="CHEBI:57308"/>
        <dbReference type="ChEBI" id="CHEBI:57309"/>
        <dbReference type="EC" id="4.1.1.37"/>
    </reaction>
</comment>
<keyword evidence="7 14" id="KW-0210">Decarboxylase</keyword>
<dbReference type="AlphaFoldDB" id="A0A9P7ZJZ8"/>
<dbReference type="EMBL" id="MU251257">
    <property type="protein sequence ID" value="KAG9253524.1"/>
    <property type="molecule type" value="Genomic_DNA"/>
</dbReference>
<organism evidence="18 19">
    <name type="scientific">Emericellopsis atlantica</name>
    <dbReference type="NCBI Taxonomy" id="2614577"/>
    <lineage>
        <taxon>Eukaryota</taxon>
        <taxon>Fungi</taxon>
        <taxon>Dikarya</taxon>
        <taxon>Ascomycota</taxon>
        <taxon>Pezizomycotina</taxon>
        <taxon>Sordariomycetes</taxon>
        <taxon>Hypocreomycetidae</taxon>
        <taxon>Hypocreales</taxon>
        <taxon>Bionectriaceae</taxon>
        <taxon>Emericellopsis</taxon>
    </lineage>
</organism>
<accession>A0A9P7ZJZ8</accession>
<dbReference type="InterPro" id="IPR006361">
    <property type="entry name" value="Uroporphyrinogen_deCO2ase_HemE"/>
</dbReference>
<dbReference type="HAMAP" id="MF_00218">
    <property type="entry name" value="URO_D"/>
    <property type="match status" value="1"/>
</dbReference>
<protein>
    <recommendedName>
        <fullName evidence="5 14">Uroporphyrinogen decarboxylase</fullName>
        <ecNumber evidence="4 14">4.1.1.37</ecNumber>
    </recommendedName>
</protein>
<evidence type="ECO:0000256" key="8">
    <source>
        <dbReference type="ARBA" id="ARBA00023133"/>
    </source>
</evidence>
<evidence type="ECO:0000256" key="15">
    <source>
        <dbReference type="RuleBase" id="RU004169"/>
    </source>
</evidence>
<dbReference type="GeneID" id="70292232"/>
<evidence type="ECO:0000256" key="5">
    <source>
        <dbReference type="ARBA" id="ARBA00014308"/>
    </source>
</evidence>
<comment type="similarity">
    <text evidence="3 15">Belongs to the uroporphyrinogen decarboxylase family.</text>
</comment>
<evidence type="ECO:0000313" key="18">
    <source>
        <dbReference type="EMBL" id="KAG9253524.1"/>
    </source>
</evidence>
<sequence length="368" mass="41134">MELTFEPLKNDLLLRAAQGQVVERPPMWVMRQAGRYLPEYHEAKGGRDFFECCRDPEVASTLTLQPIERYAGLIDAAIIFSDILVIPQAMGMVVEMIDKKGPHFPNPLKSPDDGQYEEVLQRNVNVAEELDYVYKAITLTRKKLAGRVPLIGFCGAPWTLFCYMVEGGGTKLFSQVKTWIYRYPEASKKMLQKIADICVEHLACQVRAGAQVVQVFDSWAGELGPASYKEFSEPYLMHISFMLPRKLASLNIDSVPKIVFPKGAWHALNSACSMGYDVVGMDWLQSPADAVKIRGSRNVTFQGNADPGILYGTKESITRAVEEMVNGFWVGSGNKGWIANLGHGITPGVDPDNLKFYFEEIHRLTKSS</sequence>
<dbReference type="PROSITE" id="PS00907">
    <property type="entry name" value="UROD_2"/>
    <property type="match status" value="1"/>
</dbReference>
<dbReference type="OrthoDB" id="339900at2759"/>
<dbReference type="Pfam" id="PF01208">
    <property type="entry name" value="URO-D"/>
    <property type="match status" value="1"/>
</dbReference>
<evidence type="ECO:0000256" key="12">
    <source>
        <dbReference type="ARBA" id="ARBA00052550"/>
    </source>
</evidence>
<dbReference type="InterPro" id="IPR000257">
    <property type="entry name" value="Uroporphyrinogen_deCOase"/>
</dbReference>
<evidence type="ECO:0000313" key="19">
    <source>
        <dbReference type="Proteomes" id="UP000887229"/>
    </source>
</evidence>
<dbReference type="FunFam" id="3.20.20.210:FF:000004">
    <property type="entry name" value="Uroporphyrinogen decarboxylase"/>
    <property type="match status" value="1"/>
</dbReference>
<evidence type="ECO:0000256" key="1">
    <source>
        <dbReference type="ARBA" id="ARBA00004496"/>
    </source>
</evidence>
<comment type="pathway">
    <text evidence="2 14">Porphyrin-containing compound metabolism; protoporphyrin-IX biosynthesis; coproporphyrinogen-III from 5-aminolevulinate: step 4/4.</text>
</comment>
<evidence type="ECO:0000256" key="6">
    <source>
        <dbReference type="ARBA" id="ARBA00022490"/>
    </source>
</evidence>
<dbReference type="PANTHER" id="PTHR21091">
    <property type="entry name" value="METHYLTETRAHYDROFOLATE:HOMOCYSTEINE METHYLTRANSFERASE RELATED"/>
    <property type="match status" value="1"/>
</dbReference>
<evidence type="ECO:0000259" key="16">
    <source>
        <dbReference type="PROSITE" id="PS00906"/>
    </source>
</evidence>
<comment type="caution">
    <text evidence="18">The sequence shown here is derived from an EMBL/GenBank/DDBJ whole genome shotgun (WGS) entry which is preliminary data.</text>
</comment>
<dbReference type="PANTHER" id="PTHR21091:SF169">
    <property type="entry name" value="UROPORPHYRINOGEN DECARBOXYLASE"/>
    <property type="match status" value="1"/>
</dbReference>
<dbReference type="Proteomes" id="UP000887229">
    <property type="component" value="Unassembled WGS sequence"/>
</dbReference>